<comment type="caution">
    <text evidence="7">The sequence shown here is derived from an EMBL/GenBank/DDBJ whole genome shotgun (WGS) entry which is preliminary data.</text>
</comment>
<dbReference type="PANTHER" id="PTHR32093">
    <property type="entry name" value="LEUCINE-RICH REPEAT EXTENSIN-LIKE PROTEIN 3-RELATED"/>
    <property type="match status" value="1"/>
</dbReference>
<evidence type="ECO:0000313" key="7">
    <source>
        <dbReference type="EMBL" id="PKI50796.1"/>
    </source>
</evidence>
<sequence length="176" mass="18931">MVSLEQLNVGHNWLSGKIPESICRLPNLENFTYSYNFFTGEPPVCLSLPAFDDRRNCLRGRPVQRSAAQCKSFLSKPVDCSSFRCKPFVPTLPPPPPPSPPMPVPSPPPPPVFVPTPPVYTPPSPPPPVSSPPPPPPVYSPPPPPPSPPPPAPVYEGPLPPIPGVSYASPPPPPYY</sequence>
<dbReference type="AlphaFoldDB" id="A0A2I0J500"/>
<evidence type="ECO:0008006" key="9">
    <source>
        <dbReference type="Google" id="ProtNLM"/>
    </source>
</evidence>
<evidence type="ECO:0000256" key="1">
    <source>
        <dbReference type="ARBA" id="ARBA00004613"/>
    </source>
</evidence>
<dbReference type="PANTHER" id="PTHR32093:SF120">
    <property type="entry name" value="LEUCINE-RICH REPEAT EXTENSIN-LIKE PROTEIN 3-RELATED"/>
    <property type="match status" value="1"/>
</dbReference>
<dbReference type="Pfam" id="PF00560">
    <property type="entry name" value="LRR_1"/>
    <property type="match status" value="1"/>
</dbReference>
<proteinExistence type="predicted"/>
<protein>
    <recommendedName>
        <fullName evidence="9">Leucine-rich repeat extensin-like protein 3</fullName>
    </recommendedName>
</protein>
<keyword evidence="2" id="KW-0964">Secreted</keyword>
<dbReference type="SUPFAM" id="SSF52058">
    <property type="entry name" value="L domain-like"/>
    <property type="match status" value="1"/>
</dbReference>
<gene>
    <name evidence="7" type="ORF">CRG98_028791</name>
</gene>
<evidence type="ECO:0000256" key="2">
    <source>
        <dbReference type="ARBA" id="ARBA00022525"/>
    </source>
</evidence>
<evidence type="ECO:0000313" key="8">
    <source>
        <dbReference type="Proteomes" id="UP000233551"/>
    </source>
</evidence>
<dbReference type="PRINTS" id="PR01217">
    <property type="entry name" value="PRICHEXTENSN"/>
</dbReference>
<dbReference type="GO" id="GO:0005576">
    <property type="term" value="C:extracellular region"/>
    <property type="evidence" value="ECO:0007669"/>
    <property type="project" value="UniProtKB-SubCell"/>
</dbReference>
<comment type="subcellular location">
    <subcellularLocation>
        <location evidence="1">Secreted</location>
    </subcellularLocation>
</comment>
<accession>A0A2I0J500</accession>
<keyword evidence="8" id="KW-1185">Reference proteome</keyword>
<dbReference type="Proteomes" id="UP000233551">
    <property type="component" value="Unassembled WGS sequence"/>
</dbReference>
<dbReference type="InterPro" id="IPR032675">
    <property type="entry name" value="LRR_dom_sf"/>
</dbReference>
<keyword evidence="4" id="KW-0732">Signal</keyword>
<evidence type="ECO:0000256" key="5">
    <source>
        <dbReference type="ARBA" id="ARBA00022737"/>
    </source>
</evidence>
<dbReference type="EMBL" id="PGOL01002080">
    <property type="protein sequence ID" value="PKI50796.1"/>
    <property type="molecule type" value="Genomic_DNA"/>
</dbReference>
<keyword evidence="3" id="KW-0433">Leucine-rich repeat</keyword>
<evidence type="ECO:0000256" key="6">
    <source>
        <dbReference type="SAM" id="MobiDB-lite"/>
    </source>
</evidence>
<evidence type="ECO:0000256" key="3">
    <source>
        <dbReference type="ARBA" id="ARBA00022614"/>
    </source>
</evidence>
<keyword evidence="5" id="KW-0677">Repeat</keyword>
<feature type="region of interest" description="Disordered" evidence="6">
    <location>
        <begin position="94"/>
        <end position="176"/>
    </location>
</feature>
<evidence type="ECO:0000256" key="4">
    <source>
        <dbReference type="ARBA" id="ARBA00022729"/>
    </source>
</evidence>
<dbReference type="InterPro" id="IPR001611">
    <property type="entry name" value="Leu-rich_rpt"/>
</dbReference>
<organism evidence="7 8">
    <name type="scientific">Punica granatum</name>
    <name type="common">Pomegranate</name>
    <dbReference type="NCBI Taxonomy" id="22663"/>
    <lineage>
        <taxon>Eukaryota</taxon>
        <taxon>Viridiplantae</taxon>
        <taxon>Streptophyta</taxon>
        <taxon>Embryophyta</taxon>
        <taxon>Tracheophyta</taxon>
        <taxon>Spermatophyta</taxon>
        <taxon>Magnoliopsida</taxon>
        <taxon>eudicotyledons</taxon>
        <taxon>Gunneridae</taxon>
        <taxon>Pentapetalae</taxon>
        <taxon>rosids</taxon>
        <taxon>malvids</taxon>
        <taxon>Myrtales</taxon>
        <taxon>Lythraceae</taxon>
        <taxon>Punica</taxon>
    </lineage>
</organism>
<dbReference type="STRING" id="22663.A0A2I0J500"/>
<reference evidence="7 8" key="1">
    <citation type="submission" date="2017-11" db="EMBL/GenBank/DDBJ databases">
        <title>De-novo sequencing of pomegranate (Punica granatum L.) genome.</title>
        <authorList>
            <person name="Akparov Z."/>
            <person name="Amiraslanov A."/>
            <person name="Hajiyeva S."/>
            <person name="Abbasov M."/>
            <person name="Kaur K."/>
            <person name="Hamwieh A."/>
            <person name="Solovyev V."/>
            <person name="Salamov A."/>
            <person name="Braich B."/>
            <person name="Kosarev P."/>
            <person name="Mahmoud A."/>
            <person name="Hajiyev E."/>
            <person name="Babayeva S."/>
            <person name="Izzatullayeva V."/>
            <person name="Mammadov A."/>
            <person name="Mammadov A."/>
            <person name="Sharifova S."/>
            <person name="Ojaghi J."/>
            <person name="Eynullazada K."/>
            <person name="Bayramov B."/>
            <person name="Abdulazimova A."/>
            <person name="Shahmuradov I."/>
        </authorList>
    </citation>
    <scope>NUCLEOTIDE SEQUENCE [LARGE SCALE GENOMIC DNA]</scope>
    <source>
        <strain evidence="8">cv. AG2017</strain>
        <tissue evidence="7">Leaf</tissue>
    </source>
</reference>
<name>A0A2I0J500_PUNGR</name>
<dbReference type="Gene3D" id="3.80.10.10">
    <property type="entry name" value="Ribonuclease Inhibitor"/>
    <property type="match status" value="1"/>
</dbReference>
<dbReference type="InterPro" id="IPR051582">
    <property type="entry name" value="LRR_extensin-like_regulator"/>
</dbReference>